<sequence>MKYELKFANSFKKDLKTCKKRGYNLDLLQAVIDILQATGTLPDYYHPHKLSGTYEGLWECHIKGDWLLIWQQNDTELILIMTDTGTHSDLY</sequence>
<dbReference type="GO" id="GO:0006415">
    <property type="term" value="P:translational termination"/>
    <property type="evidence" value="ECO:0007669"/>
    <property type="project" value="TreeGrafter"/>
</dbReference>
<dbReference type="GO" id="GO:0006402">
    <property type="term" value="P:mRNA catabolic process"/>
    <property type="evidence" value="ECO:0007669"/>
    <property type="project" value="TreeGrafter"/>
</dbReference>
<evidence type="ECO:0000313" key="4">
    <source>
        <dbReference type="EMBL" id="RDU48212.1"/>
    </source>
</evidence>
<dbReference type="EMBL" id="JACRTI010000045">
    <property type="protein sequence ID" value="MBC8603092.1"/>
    <property type="molecule type" value="Genomic_DNA"/>
</dbReference>
<dbReference type="NCBIfam" id="TIGR02385">
    <property type="entry name" value="RelE_StbE"/>
    <property type="match status" value="1"/>
</dbReference>
<dbReference type="InterPro" id="IPR035093">
    <property type="entry name" value="RelE/ParE_toxin_dom_sf"/>
</dbReference>
<dbReference type="PANTHER" id="PTHR40588:SF1">
    <property type="entry name" value="MRNA INTERFERASE TOXIN YAFQ"/>
    <property type="match status" value="1"/>
</dbReference>
<keyword evidence="6" id="KW-1185">Reference proteome</keyword>
<dbReference type="SUPFAM" id="SSF143011">
    <property type="entry name" value="RelE-like"/>
    <property type="match status" value="1"/>
</dbReference>
<name>A0A3D8HC42_9BACT</name>
<proteinExistence type="predicted"/>
<accession>A0A3D8HC42</accession>
<dbReference type="InterPro" id="IPR004386">
    <property type="entry name" value="Toxin_YafQ-like"/>
</dbReference>
<comment type="caution">
    <text evidence="4">The sequence shown here is derived from an EMBL/GenBank/DDBJ whole genome shotgun (WGS) entry which is preliminary data.</text>
</comment>
<dbReference type="PIRSF" id="PIRSF006156">
    <property type="entry name" value="YafQ"/>
    <property type="match status" value="1"/>
</dbReference>
<reference evidence="4 5" key="1">
    <citation type="submission" date="2018-07" db="EMBL/GenBank/DDBJ databases">
        <title>Parabacteroides acidifaciens nov. sp., isolated from human feces.</title>
        <authorList>
            <person name="Wang Y.J."/>
        </authorList>
    </citation>
    <scope>NUCLEOTIDE SEQUENCE [LARGE SCALE GENOMIC DNA]</scope>
    <source>
        <strain evidence="4 5">426-9</strain>
    </source>
</reference>
<reference evidence="3 6" key="2">
    <citation type="submission" date="2020-08" db="EMBL/GenBank/DDBJ databases">
        <title>Genome public.</title>
        <authorList>
            <person name="Liu C."/>
            <person name="Sun Q."/>
        </authorList>
    </citation>
    <scope>NUCLEOTIDE SEQUENCE [LARGE SCALE GENOMIC DNA]</scope>
    <source>
        <strain evidence="3 6">426_9</strain>
    </source>
</reference>
<evidence type="ECO:0000256" key="2">
    <source>
        <dbReference type="PIRSR" id="PIRSR006156-1"/>
    </source>
</evidence>
<dbReference type="Gene3D" id="3.30.2310.20">
    <property type="entry name" value="RelE-like"/>
    <property type="match status" value="1"/>
</dbReference>
<protein>
    <submittedName>
        <fullName evidence="4">Type II toxin-antitoxin system YafQ family toxin</fullName>
    </submittedName>
</protein>
<keyword evidence="1" id="KW-1277">Toxin-antitoxin system</keyword>
<dbReference type="Proteomes" id="UP000629596">
    <property type="component" value="Unassembled WGS sequence"/>
</dbReference>
<dbReference type="EMBL" id="QREV01000045">
    <property type="protein sequence ID" value="RDU48212.1"/>
    <property type="molecule type" value="Genomic_DNA"/>
</dbReference>
<organism evidence="4 5">
    <name type="scientific">Parabacteroides acidifaciens</name>
    <dbReference type="NCBI Taxonomy" id="2290935"/>
    <lineage>
        <taxon>Bacteria</taxon>
        <taxon>Pseudomonadati</taxon>
        <taxon>Bacteroidota</taxon>
        <taxon>Bacteroidia</taxon>
        <taxon>Bacteroidales</taxon>
        <taxon>Tannerellaceae</taxon>
        <taxon>Parabacteroides</taxon>
    </lineage>
</organism>
<gene>
    <name evidence="4" type="ORF">DWU89_15730</name>
    <name evidence="3" type="ORF">H8784_15360</name>
</gene>
<dbReference type="GO" id="GO:0004521">
    <property type="term" value="F:RNA endonuclease activity"/>
    <property type="evidence" value="ECO:0007669"/>
    <property type="project" value="TreeGrafter"/>
</dbReference>
<evidence type="ECO:0000313" key="6">
    <source>
        <dbReference type="Proteomes" id="UP000629596"/>
    </source>
</evidence>
<dbReference type="InterPro" id="IPR007712">
    <property type="entry name" value="RelE/ParE_toxin"/>
</dbReference>
<evidence type="ECO:0000256" key="1">
    <source>
        <dbReference type="ARBA" id="ARBA00022649"/>
    </source>
</evidence>
<dbReference type="AlphaFoldDB" id="A0A3D8HC42"/>
<evidence type="ECO:0000313" key="3">
    <source>
        <dbReference type="EMBL" id="MBC8603092.1"/>
    </source>
</evidence>
<dbReference type="RefSeq" id="WP_115500581.1">
    <property type="nucleotide sequence ID" value="NZ_JACRTI010000045.1"/>
</dbReference>
<dbReference type="Pfam" id="PF15738">
    <property type="entry name" value="YafQ_toxin"/>
    <property type="match status" value="1"/>
</dbReference>
<evidence type="ECO:0000313" key="5">
    <source>
        <dbReference type="Proteomes" id="UP000256321"/>
    </source>
</evidence>
<dbReference type="PANTHER" id="PTHR40588">
    <property type="entry name" value="MRNA INTERFERASE TOXIN YAFQ"/>
    <property type="match status" value="1"/>
</dbReference>
<feature type="active site" description="Proton donor" evidence="2">
    <location>
        <position position="87"/>
    </location>
</feature>
<dbReference type="Proteomes" id="UP000256321">
    <property type="component" value="Unassembled WGS sequence"/>
</dbReference>